<dbReference type="GO" id="GO:0016757">
    <property type="term" value="F:glycosyltransferase activity"/>
    <property type="evidence" value="ECO:0007669"/>
    <property type="project" value="InterPro"/>
</dbReference>
<dbReference type="PANTHER" id="PTHR12526">
    <property type="entry name" value="GLYCOSYLTRANSFERASE"/>
    <property type="match status" value="1"/>
</dbReference>
<dbReference type="Pfam" id="PF00534">
    <property type="entry name" value="Glycos_transf_1"/>
    <property type="match status" value="1"/>
</dbReference>
<dbReference type="Gene3D" id="3.40.50.2000">
    <property type="entry name" value="Glycogen Phosphorylase B"/>
    <property type="match status" value="2"/>
</dbReference>
<dbReference type="eggNOG" id="COG0438">
    <property type="taxonomic scope" value="Bacteria"/>
</dbReference>
<feature type="domain" description="Glycosyl transferase family 1" evidence="1">
    <location>
        <begin position="187"/>
        <end position="337"/>
    </location>
</feature>
<dbReference type="InterPro" id="IPR001296">
    <property type="entry name" value="Glyco_trans_1"/>
</dbReference>
<keyword evidence="2" id="KW-0808">Transferase</keyword>
<dbReference type="AlphaFoldDB" id="F0SXR8"/>
<dbReference type="OrthoDB" id="9797829at2"/>
<sequence>MRKKGLVFAEFPSPYRVKVMEELAKEYNLTVFFNSENEERNPNYVIKNSTINYYLLDNNNGKKEFIKCCKKLNYFDFVLNYNIGIFNGVRIMWACIVNNVPCFVNSDGQFINNKNILKSLIKKFLISRAALCFGSGESSKRYFLTYGAKEENIRCHHFTSLEDEDILKGILSEDEKINLKKQMNLINKKIVLTVGRFIPSKGFDVLLEAWKHVKRDYQLLIIGGGSLEQSYMDYINENKLENIKIIDYKPKKDLFNYYKASDLFVLPTRWDVWGLVINEAMACGLPIVTTNMCIAGLELIENGVNGYIIPVDDQEALANKINMILQNGELAKAMSINNVNKIQGYTMANMGKKNIKDINDYFLINKG</sequence>
<evidence type="ECO:0000259" key="1">
    <source>
        <dbReference type="Pfam" id="PF00534"/>
    </source>
</evidence>
<reference evidence="3" key="2">
    <citation type="submission" date="2011-02" db="EMBL/GenBank/DDBJ databases">
        <title>The complete genome of Syntrophobotulus glycolicus DSM 8271.</title>
        <authorList>
            <person name="Lucas S."/>
            <person name="Copeland A."/>
            <person name="Lapidus A."/>
            <person name="Bruce D."/>
            <person name="Goodwin L."/>
            <person name="Pitluck S."/>
            <person name="Kyrpides N."/>
            <person name="Mavromatis K."/>
            <person name="Pagani I."/>
            <person name="Ivanova N."/>
            <person name="Mikhailova N."/>
            <person name="Chertkov O."/>
            <person name="Held B."/>
            <person name="Detter J.C."/>
            <person name="Tapia R."/>
            <person name="Han C."/>
            <person name="Land M."/>
            <person name="Hauser L."/>
            <person name="Markowitz V."/>
            <person name="Cheng J.-F."/>
            <person name="Hugenholtz P."/>
            <person name="Woyke T."/>
            <person name="Wu D."/>
            <person name="Spring S."/>
            <person name="Schroeder M."/>
            <person name="Brambilla E."/>
            <person name="Klenk H.-P."/>
            <person name="Eisen J.A."/>
        </authorList>
    </citation>
    <scope>NUCLEOTIDE SEQUENCE [LARGE SCALE GENOMIC DNA]</scope>
    <source>
        <strain evidence="3">DSM 8271 / FlGlyR</strain>
    </source>
</reference>
<keyword evidence="3" id="KW-1185">Reference proteome</keyword>
<dbReference type="STRING" id="645991.Sgly_1603"/>
<name>F0SXR8_SYNGF</name>
<dbReference type="CDD" id="cd03801">
    <property type="entry name" value="GT4_PimA-like"/>
    <property type="match status" value="1"/>
</dbReference>
<gene>
    <name evidence="2" type="ordered locus">Sgly_1603</name>
</gene>
<organism evidence="2 3">
    <name type="scientific">Syntrophobotulus glycolicus (strain DSM 8271 / FlGlyR)</name>
    <dbReference type="NCBI Taxonomy" id="645991"/>
    <lineage>
        <taxon>Bacteria</taxon>
        <taxon>Bacillati</taxon>
        <taxon>Bacillota</taxon>
        <taxon>Clostridia</taxon>
        <taxon>Eubacteriales</taxon>
        <taxon>Desulfitobacteriaceae</taxon>
        <taxon>Syntrophobotulus</taxon>
    </lineage>
</organism>
<reference evidence="2 3" key="1">
    <citation type="journal article" date="2011" name="Stand. Genomic Sci.">
        <title>Complete genome sequence of Syntrophobotulus glycolicus type strain (FlGlyR).</title>
        <authorList>
            <person name="Han C."/>
            <person name="Mwirichia R."/>
            <person name="Chertkov O."/>
            <person name="Held B."/>
            <person name="Lapidus A."/>
            <person name="Nolan M."/>
            <person name="Lucas S."/>
            <person name="Hammon N."/>
            <person name="Deshpande S."/>
            <person name="Cheng J.F."/>
            <person name="Tapia R."/>
            <person name="Goodwin L."/>
            <person name="Pitluck S."/>
            <person name="Huntemann M."/>
            <person name="Liolios K."/>
            <person name="Ivanova N."/>
            <person name="Pagani I."/>
            <person name="Mavromatis K."/>
            <person name="Ovchinikova G."/>
            <person name="Pati A."/>
            <person name="Chen A."/>
            <person name="Palaniappan K."/>
            <person name="Land M."/>
            <person name="Hauser L."/>
            <person name="Brambilla E.M."/>
            <person name="Rohde M."/>
            <person name="Spring S."/>
            <person name="Sikorski J."/>
            <person name="Goker M."/>
            <person name="Woyke T."/>
            <person name="Bristow J."/>
            <person name="Eisen J.A."/>
            <person name="Markowitz V."/>
            <person name="Hugenholtz P."/>
            <person name="Kyrpides N.C."/>
            <person name="Klenk H.P."/>
            <person name="Detter J.C."/>
        </authorList>
    </citation>
    <scope>NUCLEOTIDE SEQUENCE [LARGE SCALE GENOMIC DNA]</scope>
    <source>
        <strain evidence="3">DSM 8271 / FlGlyR</strain>
    </source>
</reference>
<dbReference type="HOGENOM" id="CLU_009583_5_2_9"/>
<dbReference type="SUPFAM" id="SSF53756">
    <property type="entry name" value="UDP-Glycosyltransferase/glycogen phosphorylase"/>
    <property type="match status" value="1"/>
</dbReference>
<accession>F0SXR8</accession>
<dbReference type="EMBL" id="CP002547">
    <property type="protein sequence ID" value="ADY55901.1"/>
    <property type="molecule type" value="Genomic_DNA"/>
</dbReference>
<dbReference type="RefSeq" id="WP_013624771.1">
    <property type="nucleotide sequence ID" value="NC_015172.1"/>
</dbReference>
<evidence type="ECO:0000313" key="3">
    <source>
        <dbReference type="Proteomes" id="UP000007488"/>
    </source>
</evidence>
<evidence type="ECO:0000313" key="2">
    <source>
        <dbReference type="EMBL" id="ADY55901.1"/>
    </source>
</evidence>
<dbReference type="PANTHER" id="PTHR12526:SF630">
    <property type="entry name" value="GLYCOSYLTRANSFERASE"/>
    <property type="match status" value="1"/>
</dbReference>
<proteinExistence type="predicted"/>
<dbReference type="Proteomes" id="UP000007488">
    <property type="component" value="Chromosome"/>
</dbReference>
<dbReference type="KEGG" id="sgy:Sgly_1603"/>
<protein>
    <submittedName>
        <fullName evidence="2">Glycosyl transferase group 1</fullName>
    </submittedName>
</protein>